<evidence type="ECO:0000313" key="5">
    <source>
        <dbReference type="Proteomes" id="UP000019118"/>
    </source>
</evidence>
<dbReference type="Pfam" id="PF00180">
    <property type="entry name" value="Iso_dh"/>
    <property type="match status" value="1"/>
</dbReference>
<evidence type="ECO:0000259" key="3">
    <source>
        <dbReference type="SMART" id="SM01329"/>
    </source>
</evidence>
<evidence type="ECO:0000256" key="1">
    <source>
        <dbReference type="ARBA" id="ARBA00007769"/>
    </source>
</evidence>
<evidence type="ECO:0000313" key="4">
    <source>
        <dbReference type="EnsemblMetazoa" id="XP_019767184.1"/>
    </source>
</evidence>
<keyword evidence="2" id="KW-0816">Tricarboxylic acid cycle</keyword>
<keyword evidence="5" id="KW-1185">Reference proteome</keyword>
<proteinExistence type="inferred from homology"/>
<dbReference type="RefSeq" id="XP_048518373.1">
    <property type="nucleotide sequence ID" value="XM_048662416.1"/>
</dbReference>
<dbReference type="PANTHER" id="PTHR11835">
    <property type="entry name" value="DECARBOXYLATING DEHYDROGENASES-ISOCITRATE, ISOPROPYLMALATE, TARTRATE"/>
    <property type="match status" value="1"/>
</dbReference>
<dbReference type="SMART" id="SM01329">
    <property type="entry name" value="Iso_dh"/>
    <property type="match status" value="1"/>
</dbReference>
<dbReference type="GO" id="GO:0000287">
    <property type="term" value="F:magnesium ion binding"/>
    <property type="evidence" value="ECO:0007669"/>
    <property type="project" value="InterPro"/>
</dbReference>
<comment type="similarity">
    <text evidence="1">Belongs to the isocitrate and isopropylmalate dehydrogenases family.</text>
</comment>
<dbReference type="PANTHER" id="PTHR11835:SF60">
    <property type="entry name" value="ISOCITRATE DEHYDROGENASE [NAD] SUBUNIT, MITOCHONDRIAL"/>
    <property type="match status" value="1"/>
</dbReference>
<feature type="domain" description="Isopropylmalate dehydrogenase-like" evidence="3">
    <location>
        <begin position="59"/>
        <end position="380"/>
    </location>
</feature>
<dbReference type="SUPFAM" id="SSF53659">
    <property type="entry name" value="Isocitrate/Isopropylmalate dehydrogenase-like"/>
    <property type="match status" value="1"/>
</dbReference>
<dbReference type="Proteomes" id="UP000019118">
    <property type="component" value="Unassembled WGS sequence"/>
</dbReference>
<protein>
    <recommendedName>
        <fullName evidence="3">Isopropylmalate dehydrogenase-like domain-containing protein</fullName>
    </recommendedName>
</protein>
<reference evidence="4" key="2">
    <citation type="submission" date="2024-08" db="UniProtKB">
        <authorList>
            <consortium name="EnsemblMetazoa"/>
        </authorList>
    </citation>
    <scope>IDENTIFICATION</scope>
</reference>
<dbReference type="InterPro" id="IPR024084">
    <property type="entry name" value="IsoPropMal-DH-like_dom"/>
</dbReference>
<dbReference type="EnsemblMetazoa" id="XM_019911625.1">
    <property type="protein sequence ID" value="XP_019767184.1"/>
    <property type="gene ID" value="LOC109542408"/>
</dbReference>
<dbReference type="GO" id="GO:0006102">
    <property type="term" value="P:isocitrate metabolic process"/>
    <property type="evidence" value="ECO:0007669"/>
    <property type="project" value="TreeGrafter"/>
</dbReference>
<dbReference type="KEGG" id="dpa:125502923"/>
<accession>A0AAR5Q1S5</accession>
<sequence length="396" mass="43916">MVVKLIKTLAIPCRHCRNYAKWHHTVLPADIFEGKIIPKTKIIPREDQRQRVKYGGKYIVTLLPGAAPGPKLMAYVKDVFKVAHVPVDFEEIPLDASSNETETAEFGRLALTSMHRNGVGLKGNIQSQTTLMSANVTLRQELDLYVCVVHAKSYPNVKCRYPNLDILICRQNTEGEYAMLEHSAKPGVVESLKIITQENTFRFAEWCFKLALQENRGKVTIVHKANIMKLSDGLFMKVVKDVAKSFPEIEVNDMIVDNATMQLVQDPAQFDMLVTPNLYGNILSNIACGLVGGAGLMSGKNFGPDCALFEAGSRHLTFIDDDNLNPIAMLNASKDLLRYLGLGDYAELIKQAIKKTLSVDKVQTHDLGGSNTSDEVVEAIKSNISDLLKSAHVKLF</sequence>
<dbReference type="GO" id="GO:0051287">
    <property type="term" value="F:NAD binding"/>
    <property type="evidence" value="ECO:0007669"/>
    <property type="project" value="InterPro"/>
</dbReference>
<dbReference type="InterPro" id="IPR019818">
    <property type="entry name" value="IsoCit/isopropylmalate_DH_CS"/>
</dbReference>
<dbReference type="GO" id="GO:0006099">
    <property type="term" value="P:tricarboxylic acid cycle"/>
    <property type="evidence" value="ECO:0007669"/>
    <property type="project" value="UniProtKB-KW"/>
</dbReference>
<dbReference type="AlphaFoldDB" id="A0AAR5Q1S5"/>
<name>A0AAR5Q1S5_DENPD</name>
<dbReference type="GO" id="GO:0016616">
    <property type="term" value="F:oxidoreductase activity, acting on the CH-OH group of donors, NAD or NADP as acceptor"/>
    <property type="evidence" value="ECO:0007669"/>
    <property type="project" value="InterPro"/>
</dbReference>
<dbReference type="GeneID" id="125502923"/>
<dbReference type="PROSITE" id="PS00470">
    <property type="entry name" value="IDH_IMDH"/>
    <property type="match status" value="1"/>
</dbReference>
<evidence type="ECO:0000256" key="2">
    <source>
        <dbReference type="ARBA" id="ARBA00022532"/>
    </source>
</evidence>
<organism evidence="4 5">
    <name type="scientific">Dendroctonus ponderosae</name>
    <name type="common">Mountain pine beetle</name>
    <dbReference type="NCBI Taxonomy" id="77166"/>
    <lineage>
        <taxon>Eukaryota</taxon>
        <taxon>Metazoa</taxon>
        <taxon>Ecdysozoa</taxon>
        <taxon>Arthropoda</taxon>
        <taxon>Hexapoda</taxon>
        <taxon>Insecta</taxon>
        <taxon>Pterygota</taxon>
        <taxon>Neoptera</taxon>
        <taxon>Endopterygota</taxon>
        <taxon>Coleoptera</taxon>
        <taxon>Polyphaga</taxon>
        <taxon>Cucujiformia</taxon>
        <taxon>Curculionidae</taxon>
        <taxon>Scolytinae</taxon>
        <taxon>Dendroctonus</taxon>
    </lineage>
</organism>
<dbReference type="Gene3D" id="3.40.718.10">
    <property type="entry name" value="Isopropylmalate Dehydrogenase"/>
    <property type="match status" value="1"/>
</dbReference>
<dbReference type="GO" id="GO:0005739">
    <property type="term" value="C:mitochondrion"/>
    <property type="evidence" value="ECO:0007669"/>
    <property type="project" value="TreeGrafter"/>
</dbReference>
<reference evidence="5" key="1">
    <citation type="journal article" date="2013" name="Genome Biol.">
        <title>Draft genome of the mountain pine beetle, Dendroctonus ponderosae Hopkins, a major forest pest.</title>
        <authorList>
            <person name="Keeling C.I."/>
            <person name="Yuen M.M."/>
            <person name="Liao N.Y."/>
            <person name="Docking T.R."/>
            <person name="Chan S.K."/>
            <person name="Taylor G.A."/>
            <person name="Palmquist D.L."/>
            <person name="Jackman S.D."/>
            <person name="Nguyen A."/>
            <person name="Li M."/>
            <person name="Henderson H."/>
            <person name="Janes J.K."/>
            <person name="Zhao Y."/>
            <person name="Pandoh P."/>
            <person name="Moore R."/>
            <person name="Sperling F.A."/>
            <person name="Huber D.P."/>
            <person name="Birol I."/>
            <person name="Jones S.J."/>
            <person name="Bohlmann J."/>
        </authorList>
    </citation>
    <scope>NUCLEOTIDE SEQUENCE</scope>
</reference>